<evidence type="ECO:0000256" key="4">
    <source>
        <dbReference type="ARBA" id="ARBA00016992"/>
    </source>
</evidence>
<keyword evidence="5" id="KW-0963">Cytoplasm</keyword>
<keyword evidence="9" id="KW-1185">Reference proteome</keyword>
<comment type="caution">
    <text evidence="8">The sequence shown here is derived from an EMBL/GenBank/DDBJ whole genome shotgun (WGS) entry which is preliminary data.</text>
</comment>
<dbReference type="STRING" id="246404.A0A507EQV9"/>
<organism evidence="8 9">
    <name type="scientific">Chytriomyces confervae</name>
    <dbReference type="NCBI Taxonomy" id="246404"/>
    <lineage>
        <taxon>Eukaryota</taxon>
        <taxon>Fungi</taxon>
        <taxon>Fungi incertae sedis</taxon>
        <taxon>Chytridiomycota</taxon>
        <taxon>Chytridiomycota incertae sedis</taxon>
        <taxon>Chytridiomycetes</taxon>
        <taxon>Chytridiales</taxon>
        <taxon>Chytriomycetaceae</taxon>
        <taxon>Chytriomyces</taxon>
    </lineage>
</organism>
<comment type="subcellular location">
    <subcellularLocation>
        <location evidence="2">Cytoplasm</location>
        <location evidence="2">Cytoskeleton</location>
        <location evidence="2">Microtubule organizing center</location>
    </subcellularLocation>
</comment>
<dbReference type="PANTHER" id="PTHR28520">
    <property type="entry name" value="MITOTIC-SPINDLE ORGANIZING PROTEIN 1"/>
    <property type="match status" value="1"/>
</dbReference>
<dbReference type="GO" id="GO:0090307">
    <property type="term" value="P:mitotic spindle assembly"/>
    <property type="evidence" value="ECO:0007669"/>
    <property type="project" value="TreeGrafter"/>
</dbReference>
<reference evidence="8 9" key="1">
    <citation type="journal article" date="2019" name="Sci. Rep.">
        <title>Comparative genomics of chytrid fungi reveal insights into the obligate biotrophic and pathogenic lifestyle of Synchytrium endobioticum.</title>
        <authorList>
            <person name="van de Vossenberg B.T.L.H."/>
            <person name="Warris S."/>
            <person name="Nguyen H.D.T."/>
            <person name="van Gent-Pelzer M.P.E."/>
            <person name="Joly D.L."/>
            <person name="van de Geest H.C."/>
            <person name="Bonants P.J.M."/>
            <person name="Smith D.S."/>
            <person name="Levesque C.A."/>
            <person name="van der Lee T.A.J."/>
        </authorList>
    </citation>
    <scope>NUCLEOTIDE SEQUENCE [LARGE SCALE GENOMIC DNA]</scope>
    <source>
        <strain evidence="8 9">CBS 675.73</strain>
    </source>
</reference>
<evidence type="ECO:0000256" key="7">
    <source>
        <dbReference type="ARBA" id="ARBA00029810"/>
    </source>
</evidence>
<dbReference type="Pfam" id="PF12554">
    <property type="entry name" value="MOZART1"/>
    <property type="match status" value="1"/>
</dbReference>
<protein>
    <recommendedName>
        <fullName evidence="4">Mitotic-spindle organizing protein 1</fullName>
    </recommendedName>
    <alternativeName>
        <fullName evidence="7">Mitotic-spindle organizing protein associated with a ring of gamma-tubulin 1</fullName>
    </alternativeName>
</protein>
<dbReference type="GO" id="GO:0051415">
    <property type="term" value="P:microtubule nucleation by interphase microtubule organizing center"/>
    <property type="evidence" value="ECO:0007669"/>
    <property type="project" value="TreeGrafter"/>
</dbReference>
<dbReference type="GO" id="GO:0031021">
    <property type="term" value="C:interphase microtubule organizing center"/>
    <property type="evidence" value="ECO:0007669"/>
    <property type="project" value="TreeGrafter"/>
</dbReference>
<gene>
    <name evidence="8" type="ORF">CcCBS67573_g07893</name>
</gene>
<comment type="similarity">
    <text evidence="3">Belongs to the MOZART1 family.</text>
</comment>
<sequence>MDPAAQARATLDALHQVSQLLQTGLDRETLALCVSLTEMGANPEALAQVLKELRRIYPS</sequence>
<dbReference type="PANTHER" id="PTHR28520:SF2">
    <property type="entry name" value="MITOTIC-SPINDLE ORGANIZING PROTEIN 1"/>
    <property type="match status" value="1"/>
</dbReference>
<dbReference type="OrthoDB" id="48571at2759"/>
<dbReference type="Proteomes" id="UP000320333">
    <property type="component" value="Unassembled WGS sequence"/>
</dbReference>
<dbReference type="GO" id="GO:0005819">
    <property type="term" value="C:spindle"/>
    <property type="evidence" value="ECO:0007669"/>
    <property type="project" value="TreeGrafter"/>
</dbReference>
<dbReference type="AlphaFoldDB" id="A0A507EQV9"/>
<evidence type="ECO:0000256" key="3">
    <source>
        <dbReference type="ARBA" id="ARBA00011015"/>
    </source>
</evidence>
<dbReference type="EMBL" id="QEAP01000451">
    <property type="protein sequence ID" value="TPX66231.1"/>
    <property type="molecule type" value="Genomic_DNA"/>
</dbReference>
<dbReference type="GO" id="GO:0000931">
    <property type="term" value="C:gamma-tubulin ring complex"/>
    <property type="evidence" value="ECO:0007669"/>
    <property type="project" value="InterPro"/>
</dbReference>
<evidence type="ECO:0000256" key="1">
    <source>
        <dbReference type="ARBA" id="ARBA00003060"/>
    </source>
</evidence>
<dbReference type="InterPro" id="IPR022214">
    <property type="entry name" value="MZT1"/>
</dbReference>
<evidence type="ECO:0000313" key="9">
    <source>
        <dbReference type="Proteomes" id="UP000320333"/>
    </source>
</evidence>
<evidence type="ECO:0000256" key="5">
    <source>
        <dbReference type="ARBA" id="ARBA00022490"/>
    </source>
</evidence>
<name>A0A507EQV9_9FUNG</name>
<accession>A0A507EQV9</accession>
<keyword evidence="6" id="KW-0206">Cytoskeleton</keyword>
<proteinExistence type="inferred from homology"/>
<evidence type="ECO:0000256" key="2">
    <source>
        <dbReference type="ARBA" id="ARBA00004267"/>
    </source>
</evidence>
<evidence type="ECO:0000256" key="6">
    <source>
        <dbReference type="ARBA" id="ARBA00023212"/>
    </source>
</evidence>
<comment type="function">
    <text evidence="1">Required for gamma-tubulin complex recruitment to the microtubule organizing center (MTOC).</text>
</comment>
<evidence type="ECO:0000313" key="8">
    <source>
        <dbReference type="EMBL" id="TPX66231.1"/>
    </source>
</evidence>
<dbReference type="GO" id="GO:0033566">
    <property type="term" value="P:gamma-tubulin complex localization"/>
    <property type="evidence" value="ECO:0007669"/>
    <property type="project" value="InterPro"/>
</dbReference>